<dbReference type="InterPro" id="IPR012093">
    <property type="entry name" value="Pirin"/>
</dbReference>
<accession>A0ABV5JRP1</accession>
<keyword evidence="5" id="KW-1185">Reference proteome</keyword>
<proteinExistence type="inferred from homology"/>
<dbReference type="InterPro" id="IPR003829">
    <property type="entry name" value="Pirin_N_dom"/>
</dbReference>
<feature type="domain" description="Pirin N-terminal" evidence="3">
    <location>
        <begin position="31"/>
        <end position="152"/>
    </location>
</feature>
<dbReference type="InterPro" id="IPR014710">
    <property type="entry name" value="RmlC-like_jellyroll"/>
</dbReference>
<gene>
    <name evidence="4" type="ORF">ACFFVD_11525</name>
</gene>
<evidence type="ECO:0000256" key="1">
    <source>
        <dbReference type="ARBA" id="ARBA00008416"/>
    </source>
</evidence>
<comment type="similarity">
    <text evidence="1 2">Belongs to the pirin family.</text>
</comment>
<dbReference type="Gene3D" id="2.60.120.10">
    <property type="entry name" value="Jelly Rolls"/>
    <property type="match status" value="2"/>
</dbReference>
<evidence type="ECO:0000259" key="3">
    <source>
        <dbReference type="Pfam" id="PF02678"/>
    </source>
</evidence>
<name>A0ABV5JRP1_9ACTN</name>
<comment type="caution">
    <text evidence="4">The sequence shown here is derived from an EMBL/GenBank/DDBJ whole genome shotgun (WGS) entry which is preliminary data.</text>
</comment>
<organism evidence="4 5">
    <name type="scientific">Dietzia aerolata</name>
    <dbReference type="NCBI Taxonomy" id="595984"/>
    <lineage>
        <taxon>Bacteria</taxon>
        <taxon>Bacillati</taxon>
        <taxon>Actinomycetota</taxon>
        <taxon>Actinomycetes</taxon>
        <taxon>Mycobacteriales</taxon>
        <taxon>Dietziaceae</taxon>
        <taxon>Dietzia</taxon>
    </lineage>
</organism>
<sequence length="280" mass="29967">MSARSSARSSAVPSGVSSALFPKVSIRRSHTRSRDRGGWLDSRHSFSFARHQDPMNTHFGRLLVNNDDTIAAGTGFDTHGHRDMEIVTWVLSGSLVHQDSVGNSGLIYPGLAQRMSAGSGILHSERNDSWQDGSIQRDPAHVEPVHLVQMWVVPDDTGAEPGYEQREIAPGELENDLVVVAGGSDTYADRAAIRIRNRTSALLASRLSPGHSVALPDAPFVHLYVPVGSVALEGVGVLDTGDAARITASGGRRVTAGEAGAEILVWEMHAGMTMLDVRGH</sequence>
<dbReference type="CDD" id="cd02910">
    <property type="entry name" value="cupin_Yhhw_N"/>
    <property type="match status" value="1"/>
</dbReference>
<dbReference type="InterPro" id="IPR011051">
    <property type="entry name" value="RmlC_Cupin_sf"/>
</dbReference>
<reference evidence="4 5" key="1">
    <citation type="submission" date="2024-09" db="EMBL/GenBank/DDBJ databases">
        <authorList>
            <person name="Sun Q."/>
            <person name="Mori K."/>
        </authorList>
    </citation>
    <scope>NUCLEOTIDE SEQUENCE [LARGE SCALE GENOMIC DNA]</scope>
    <source>
        <strain evidence="4 5">CCM 7659</strain>
    </source>
</reference>
<dbReference type="PANTHER" id="PTHR43212">
    <property type="entry name" value="QUERCETIN 2,3-DIOXYGENASE"/>
    <property type="match status" value="1"/>
</dbReference>
<evidence type="ECO:0000256" key="2">
    <source>
        <dbReference type="RuleBase" id="RU003457"/>
    </source>
</evidence>
<dbReference type="Pfam" id="PF02678">
    <property type="entry name" value="Pirin"/>
    <property type="match status" value="1"/>
</dbReference>
<protein>
    <submittedName>
        <fullName evidence="4">Pirin family protein</fullName>
    </submittedName>
</protein>
<evidence type="ECO:0000313" key="5">
    <source>
        <dbReference type="Proteomes" id="UP001589700"/>
    </source>
</evidence>
<dbReference type="PIRSF" id="PIRSF006232">
    <property type="entry name" value="Pirin"/>
    <property type="match status" value="1"/>
</dbReference>
<dbReference type="Proteomes" id="UP001589700">
    <property type="component" value="Unassembled WGS sequence"/>
</dbReference>
<evidence type="ECO:0000313" key="4">
    <source>
        <dbReference type="EMBL" id="MFB9260432.1"/>
    </source>
</evidence>
<dbReference type="RefSeq" id="WP_182632038.1">
    <property type="nucleotide sequence ID" value="NZ_JAALDM010000113.1"/>
</dbReference>
<dbReference type="SUPFAM" id="SSF51182">
    <property type="entry name" value="RmlC-like cupins"/>
    <property type="match status" value="1"/>
</dbReference>
<dbReference type="PANTHER" id="PTHR43212:SF3">
    <property type="entry name" value="QUERCETIN 2,3-DIOXYGENASE"/>
    <property type="match status" value="1"/>
</dbReference>
<dbReference type="EMBL" id="JBHMDY010000006">
    <property type="protein sequence ID" value="MFB9260432.1"/>
    <property type="molecule type" value="Genomic_DNA"/>
</dbReference>